<evidence type="ECO:0000313" key="1">
    <source>
        <dbReference type="EMBL" id="MBY76212.1"/>
    </source>
</evidence>
<dbReference type="EMBL" id="GGMS01007009">
    <property type="protein sequence ID" value="MBY76212.1"/>
    <property type="molecule type" value="Transcribed_RNA"/>
</dbReference>
<accession>A0A2S2QGB0</accession>
<name>A0A2S2QGB0_9HEMI</name>
<reference evidence="1" key="1">
    <citation type="submission" date="2018-04" db="EMBL/GenBank/DDBJ databases">
        <title>Transcriptome assembly of Sipha flava.</title>
        <authorList>
            <person name="Scully E.D."/>
            <person name="Geib S.M."/>
            <person name="Palmer N.A."/>
            <person name="Koch K."/>
            <person name="Bradshaw J."/>
            <person name="Heng-Moss T."/>
            <person name="Sarath G."/>
        </authorList>
    </citation>
    <scope>NUCLEOTIDE SEQUENCE</scope>
</reference>
<proteinExistence type="predicted"/>
<sequence>MLVLLYNLYSRIEKLVGLHVHLLPTIYGQLITATFTKNTSSRQVAFIDGFQKKNNHCLLYLVGINPLWPTALIHCYVHSAFFSGNEKKCSFRGPGFDRFVHKFTLQVHTIMCLGIKTVQ</sequence>
<protein>
    <submittedName>
        <fullName evidence="1">Uncharacterized protein</fullName>
    </submittedName>
</protein>
<gene>
    <name evidence="1" type="ORF">g.95988</name>
</gene>
<organism evidence="1">
    <name type="scientific">Sipha flava</name>
    <name type="common">yellow sugarcane aphid</name>
    <dbReference type="NCBI Taxonomy" id="143950"/>
    <lineage>
        <taxon>Eukaryota</taxon>
        <taxon>Metazoa</taxon>
        <taxon>Ecdysozoa</taxon>
        <taxon>Arthropoda</taxon>
        <taxon>Hexapoda</taxon>
        <taxon>Insecta</taxon>
        <taxon>Pterygota</taxon>
        <taxon>Neoptera</taxon>
        <taxon>Paraneoptera</taxon>
        <taxon>Hemiptera</taxon>
        <taxon>Sternorrhyncha</taxon>
        <taxon>Aphidomorpha</taxon>
        <taxon>Aphidoidea</taxon>
        <taxon>Aphididae</taxon>
        <taxon>Sipha</taxon>
    </lineage>
</organism>
<dbReference type="AlphaFoldDB" id="A0A2S2QGB0"/>